<evidence type="ECO:0000256" key="10">
    <source>
        <dbReference type="SAM" id="Phobius"/>
    </source>
</evidence>
<keyword evidence="6 10" id="KW-0472">Membrane</keyword>
<keyword evidence="5" id="KW-0406">Ion transport</keyword>
<dbReference type="PRINTS" id="PR00762">
    <property type="entry name" value="CLCHANNEL"/>
</dbReference>
<dbReference type="InterPro" id="IPR050368">
    <property type="entry name" value="ClC-type_chloride_channel"/>
</dbReference>
<dbReference type="PANTHER" id="PTHR43427:SF6">
    <property type="entry name" value="CHLORIDE CHANNEL PROTEIN CLC-E"/>
    <property type="match status" value="1"/>
</dbReference>
<evidence type="ECO:0000256" key="5">
    <source>
        <dbReference type="ARBA" id="ARBA00023065"/>
    </source>
</evidence>
<evidence type="ECO:0000256" key="7">
    <source>
        <dbReference type="ARBA" id="ARBA00023173"/>
    </source>
</evidence>
<accession>A0A3B1B2Z5</accession>
<dbReference type="SUPFAM" id="SSF81340">
    <property type="entry name" value="Clc chloride channel"/>
    <property type="match status" value="1"/>
</dbReference>
<feature type="transmembrane region" description="Helical" evidence="10">
    <location>
        <begin position="345"/>
        <end position="364"/>
    </location>
</feature>
<keyword evidence="4 10" id="KW-1133">Transmembrane helix</keyword>
<gene>
    <name evidence="11" type="ORF">MNBD_GAMMA24-1677</name>
</gene>
<keyword evidence="8" id="KW-0868">Chloride</keyword>
<evidence type="ECO:0000256" key="9">
    <source>
        <dbReference type="ARBA" id="ARBA00023303"/>
    </source>
</evidence>
<dbReference type="Gene3D" id="1.10.3080.10">
    <property type="entry name" value="Clc chloride channel"/>
    <property type="match status" value="1"/>
</dbReference>
<organism evidence="11">
    <name type="scientific">hydrothermal vent metagenome</name>
    <dbReference type="NCBI Taxonomy" id="652676"/>
    <lineage>
        <taxon>unclassified sequences</taxon>
        <taxon>metagenomes</taxon>
        <taxon>ecological metagenomes</taxon>
    </lineage>
</organism>
<feature type="transmembrane region" description="Helical" evidence="10">
    <location>
        <begin position="31"/>
        <end position="51"/>
    </location>
</feature>
<reference evidence="11" key="1">
    <citation type="submission" date="2018-06" db="EMBL/GenBank/DDBJ databases">
        <authorList>
            <person name="Zhirakovskaya E."/>
        </authorList>
    </citation>
    <scope>NUCLEOTIDE SEQUENCE</scope>
</reference>
<evidence type="ECO:0000256" key="3">
    <source>
        <dbReference type="ARBA" id="ARBA00022692"/>
    </source>
</evidence>
<dbReference type="EMBL" id="UOFZ01000060">
    <property type="protein sequence ID" value="VAX12709.1"/>
    <property type="molecule type" value="Genomic_DNA"/>
</dbReference>
<feature type="transmembrane region" description="Helical" evidence="10">
    <location>
        <begin position="173"/>
        <end position="197"/>
    </location>
</feature>
<dbReference type="CDD" id="cd01034">
    <property type="entry name" value="EriC_like"/>
    <property type="match status" value="1"/>
</dbReference>
<evidence type="ECO:0000256" key="4">
    <source>
        <dbReference type="ARBA" id="ARBA00022989"/>
    </source>
</evidence>
<dbReference type="PANTHER" id="PTHR43427">
    <property type="entry name" value="CHLORIDE CHANNEL PROTEIN CLC-E"/>
    <property type="match status" value="1"/>
</dbReference>
<comment type="subcellular location">
    <subcellularLocation>
        <location evidence="1">Membrane</location>
        <topology evidence="1">Multi-pass membrane protein</topology>
    </subcellularLocation>
</comment>
<sequence>MNYATTMLEWWAMYKRHLKRAKRHYFSPRKLRLRVAFWGGALMIGVTAAAFAMLSSFSDKHFYQLYTNQPWIAYALPPFGLALIAWLTRNFFNGSEGSGIPQAIAALEMRQQSLVDKVLSLKVAGGKIVLTSLGLLCGASIGREGPTVHIATSIMYSLRHVALFRGRDMTRSLILAGGAAGIAAAFNTPLAGIMFAIEEMGRTFDKRTSGTLVVSVVVAGLVALVILGDYTYFGKSSATLPLSTAWLAVLICGVGGGLLGGLFSTSLVQGMRLLAPLATRHPVSLAFVCGLLITLFGFSSDGQTFGTGYEAARHLIDGGQPSLAFPFLKMLATTASYLSGIPGGIFAPSLSVGAGLGANLALLMPDSPASAIIILGMVGYFSGVVQTPITAFIIVMEMNADPSMLFPLMATSLIAKGASHLVCPVPIYEALAQAYLAKTRA</sequence>
<dbReference type="Pfam" id="PF00654">
    <property type="entry name" value="Voltage_CLC"/>
    <property type="match status" value="1"/>
</dbReference>
<keyword evidence="3 10" id="KW-0812">Transmembrane</keyword>
<evidence type="ECO:0000256" key="1">
    <source>
        <dbReference type="ARBA" id="ARBA00004141"/>
    </source>
</evidence>
<feature type="transmembrane region" description="Helical" evidence="10">
    <location>
        <begin position="71"/>
        <end position="88"/>
    </location>
</feature>
<dbReference type="AlphaFoldDB" id="A0A3B1B2Z5"/>
<proteinExistence type="predicted"/>
<name>A0A3B1B2Z5_9ZZZZ</name>
<evidence type="ECO:0000256" key="2">
    <source>
        <dbReference type="ARBA" id="ARBA00022448"/>
    </source>
</evidence>
<evidence type="ECO:0000313" key="11">
    <source>
        <dbReference type="EMBL" id="VAX12709.1"/>
    </source>
</evidence>
<keyword evidence="7" id="KW-0869">Chloride channel</keyword>
<feature type="transmembrane region" description="Helical" evidence="10">
    <location>
        <begin position="209"/>
        <end position="233"/>
    </location>
</feature>
<evidence type="ECO:0000256" key="6">
    <source>
        <dbReference type="ARBA" id="ARBA00023136"/>
    </source>
</evidence>
<keyword evidence="2" id="KW-0813">Transport</keyword>
<feature type="transmembrane region" description="Helical" evidence="10">
    <location>
        <begin position="371"/>
        <end position="396"/>
    </location>
</feature>
<evidence type="ECO:0000256" key="8">
    <source>
        <dbReference type="ARBA" id="ARBA00023214"/>
    </source>
</evidence>
<feature type="transmembrane region" description="Helical" evidence="10">
    <location>
        <begin position="283"/>
        <end position="300"/>
    </location>
</feature>
<dbReference type="GO" id="GO:0034707">
    <property type="term" value="C:chloride channel complex"/>
    <property type="evidence" value="ECO:0007669"/>
    <property type="project" value="UniProtKB-KW"/>
</dbReference>
<protein>
    <submittedName>
        <fullName evidence="11">Chloride channel protein</fullName>
    </submittedName>
</protein>
<dbReference type="GO" id="GO:0005254">
    <property type="term" value="F:chloride channel activity"/>
    <property type="evidence" value="ECO:0007669"/>
    <property type="project" value="UniProtKB-KW"/>
</dbReference>
<keyword evidence="9" id="KW-0407">Ion channel</keyword>
<feature type="transmembrane region" description="Helical" evidence="10">
    <location>
        <begin position="245"/>
        <end position="263"/>
    </location>
</feature>
<dbReference type="InterPro" id="IPR001807">
    <property type="entry name" value="ClC"/>
</dbReference>
<dbReference type="InterPro" id="IPR014743">
    <property type="entry name" value="Cl-channel_core"/>
</dbReference>